<feature type="region of interest" description="Disordered" evidence="1">
    <location>
        <begin position="196"/>
        <end position="218"/>
    </location>
</feature>
<accession>A0A1J4PY90</accession>
<feature type="transmembrane region" description="Helical" evidence="2">
    <location>
        <begin position="160"/>
        <end position="186"/>
    </location>
</feature>
<dbReference type="EMBL" id="LBDA02000047">
    <property type="protein sequence ID" value="OIK25885.1"/>
    <property type="molecule type" value="Genomic_DNA"/>
</dbReference>
<evidence type="ECO:0000313" key="4">
    <source>
        <dbReference type="Proteomes" id="UP000034838"/>
    </source>
</evidence>
<name>A0A1J4PY90_9ACTN</name>
<proteinExistence type="predicted"/>
<dbReference type="AlphaFoldDB" id="A0A1J4PY90"/>
<protein>
    <submittedName>
        <fullName evidence="3">Serine/arginine repetitive matrix protein 2</fullName>
    </submittedName>
</protein>
<keyword evidence="2" id="KW-0812">Transmembrane</keyword>
<dbReference type="OrthoDB" id="4234753at2"/>
<reference evidence="3" key="1">
    <citation type="submission" date="2016-10" db="EMBL/GenBank/DDBJ databases">
        <title>Genome sequence of Streptomyces malaysiense MUSC 136.</title>
        <authorList>
            <person name="Lee L.-H."/>
            <person name="Ser H.-L."/>
        </authorList>
    </citation>
    <scope>NUCLEOTIDE SEQUENCE [LARGE SCALE GENOMIC DNA]</scope>
    <source>
        <strain evidence="3">MUSC 136</strain>
    </source>
</reference>
<evidence type="ECO:0000256" key="2">
    <source>
        <dbReference type="SAM" id="Phobius"/>
    </source>
</evidence>
<comment type="caution">
    <text evidence="3">The sequence shown here is derived from an EMBL/GenBank/DDBJ whole genome shotgun (WGS) entry which is preliminary data.</text>
</comment>
<dbReference type="RefSeq" id="WP_046417978.1">
    <property type="nucleotide sequence ID" value="NZ_LBDA02000047.1"/>
</dbReference>
<feature type="transmembrane region" description="Helical" evidence="2">
    <location>
        <begin position="28"/>
        <end position="50"/>
    </location>
</feature>
<sequence>MSIPNTWGTPYGGHAAPPPAKDLRPRRIWYVVAALLGVVLAGAGITFIALTVKNTVHAVDRAHTFSSGEQRTFDFTQGRTRAIYVSQSVPGHVDCRVPRALADSLTRPPGTFRVTLGTRSWERVFEFTPKTTGDYPVSCTSDIPAADFALGDKPQVRNMAVGILAAVGCFLTAAVAVPGICVITAVRRGRCRRRLMAPPTPPAWGPPPMGPPPMGPRA</sequence>
<keyword evidence="2" id="KW-1133">Transmembrane helix</keyword>
<feature type="compositionally biased region" description="Pro residues" evidence="1">
    <location>
        <begin position="198"/>
        <end position="218"/>
    </location>
</feature>
<evidence type="ECO:0000256" key="1">
    <source>
        <dbReference type="SAM" id="MobiDB-lite"/>
    </source>
</evidence>
<dbReference type="Proteomes" id="UP000034838">
    <property type="component" value="Unassembled WGS sequence"/>
</dbReference>
<keyword evidence="2" id="KW-0472">Membrane</keyword>
<keyword evidence="4" id="KW-1185">Reference proteome</keyword>
<evidence type="ECO:0000313" key="3">
    <source>
        <dbReference type="EMBL" id="OIK25885.1"/>
    </source>
</evidence>
<organism evidence="3 4">
    <name type="scientific">Streptomyces malaysiense</name>
    <dbReference type="NCBI Taxonomy" id="1428626"/>
    <lineage>
        <taxon>Bacteria</taxon>
        <taxon>Bacillati</taxon>
        <taxon>Actinomycetota</taxon>
        <taxon>Actinomycetes</taxon>
        <taxon>Kitasatosporales</taxon>
        <taxon>Streptomycetaceae</taxon>
        <taxon>Streptomyces</taxon>
    </lineage>
</organism>
<gene>
    <name evidence="3" type="ORF">VT52_019395</name>
</gene>